<evidence type="ECO:0000313" key="1">
    <source>
        <dbReference type="EMBL" id="EKU93674.1"/>
    </source>
</evidence>
<dbReference type="PATRIC" id="fig|883081.3.peg.788"/>
<dbReference type="eggNOG" id="COG1780">
    <property type="taxonomic scope" value="Bacteria"/>
</dbReference>
<dbReference type="InterPro" id="IPR004465">
    <property type="entry name" value="RNR_NrdI"/>
</dbReference>
<dbReference type="SUPFAM" id="SSF52218">
    <property type="entry name" value="Flavoproteins"/>
    <property type="match status" value="1"/>
</dbReference>
<evidence type="ECO:0000313" key="2">
    <source>
        <dbReference type="Proteomes" id="UP000009875"/>
    </source>
</evidence>
<dbReference type="AlphaFoldDB" id="K9E8X9"/>
<dbReference type="PIRSF" id="PIRSF005087">
    <property type="entry name" value="NrdI"/>
    <property type="match status" value="1"/>
</dbReference>
<dbReference type="Gene3D" id="3.40.50.360">
    <property type="match status" value="1"/>
</dbReference>
<dbReference type="Proteomes" id="UP000009875">
    <property type="component" value="Unassembled WGS sequence"/>
</dbReference>
<proteinExistence type="predicted"/>
<dbReference type="PANTHER" id="PTHR37297:SF1">
    <property type="entry name" value="PROTEIN NRDI"/>
    <property type="match status" value="1"/>
</dbReference>
<keyword evidence="2" id="KW-1185">Reference proteome</keyword>
<accession>K9E8X9</accession>
<name>K9E8X9_9LACT</name>
<dbReference type="RefSeq" id="WP_003777591.1">
    <property type="nucleotide sequence ID" value="NZ_JH992958.1"/>
</dbReference>
<dbReference type="EMBL" id="AGXA01000017">
    <property type="protein sequence ID" value="EKU93674.1"/>
    <property type="molecule type" value="Genomic_DNA"/>
</dbReference>
<gene>
    <name evidence="1" type="ORF">HMPREF9698_00791</name>
</gene>
<sequence>MKVVYFSITGQTRKFVNKLDMDLLEVSPADPFIYLDEDFIIVTPTYDAQVTDFWYDFLETGDNKAHFKGVAGGGNRNFNDLFIFTAKDLARDYGVPLIHAFEFQGSDYDVETLKKEVEALDHVKDR</sequence>
<protein>
    <submittedName>
        <fullName evidence="1">NrdI protein</fullName>
    </submittedName>
</protein>
<dbReference type="HOGENOM" id="CLU_114845_2_0_9"/>
<dbReference type="STRING" id="883081.HMPREF9698_00791"/>
<dbReference type="InterPro" id="IPR029039">
    <property type="entry name" value="Flavoprotein-like_sf"/>
</dbReference>
<dbReference type="GO" id="GO:0010181">
    <property type="term" value="F:FMN binding"/>
    <property type="evidence" value="ECO:0007669"/>
    <property type="project" value="InterPro"/>
</dbReference>
<dbReference type="PANTHER" id="PTHR37297">
    <property type="entry name" value="PROTEIN NRDI"/>
    <property type="match status" value="1"/>
</dbReference>
<comment type="caution">
    <text evidence="1">The sequence shown here is derived from an EMBL/GenBank/DDBJ whole genome shotgun (WGS) entry which is preliminary data.</text>
</comment>
<dbReference type="OrthoDB" id="350535at2"/>
<organism evidence="1 2">
    <name type="scientific">Alloiococcus otitis ATCC 51267</name>
    <dbReference type="NCBI Taxonomy" id="883081"/>
    <lineage>
        <taxon>Bacteria</taxon>
        <taxon>Bacillati</taxon>
        <taxon>Bacillota</taxon>
        <taxon>Bacilli</taxon>
        <taxon>Lactobacillales</taxon>
        <taxon>Carnobacteriaceae</taxon>
        <taxon>Alloiococcus</taxon>
    </lineage>
</organism>
<reference evidence="1 2" key="1">
    <citation type="submission" date="2012-09" db="EMBL/GenBank/DDBJ databases">
        <title>The Genome Sequence of Alloiococcus otitis ATCC 51267.</title>
        <authorList>
            <consortium name="The Broad Institute Genome Sequencing Platform"/>
            <person name="Earl A."/>
            <person name="Ward D."/>
            <person name="Feldgarden M."/>
            <person name="Gevers D."/>
            <person name="Huys G."/>
            <person name="Walker B."/>
            <person name="Young S.K."/>
            <person name="Zeng Q."/>
            <person name="Gargeya S."/>
            <person name="Fitzgerald M."/>
            <person name="Haas B."/>
            <person name="Abouelleil A."/>
            <person name="Alvarado L."/>
            <person name="Arachchi H.M."/>
            <person name="Berlin A.M."/>
            <person name="Chapman S.B."/>
            <person name="Goldberg J."/>
            <person name="Griggs A."/>
            <person name="Gujja S."/>
            <person name="Hansen M."/>
            <person name="Howarth C."/>
            <person name="Imamovic A."/>
            <person name="Larimer J."/>
            <person name="McCowen C."/>
            <person name="Montmayeur A."/>
            <person name="Murphy C."/>
            <person name="Neiman D."/>
            <person name="Pearson M."/>
            <person name="Priest M."/>
            <person name="Roberts A."/>
            <person name="Saif S."/>
            <person name="Shea T."/>
            <person name="Sisk P."/>
            <person name="Sykes S."/>
            <person name="Wortman J."/>
            <person name="Nusbaum C."/>
            <person name="Birren B."/>
        </authorList>
    </citation>
    <scope>NUCLEOTIDE SEQUENCE [LARGE SCALE GENOMIC DNA]</scope>
    <source>
        <strain evidence="1 2">ATCC 51267</strain>
    </source>
</reference>
<dbReference type="Pfam" id="PF07972">
    <property type="entry name" value="Flavodoxin_NdrI"/>
    <property type="match status" value="1"/>
</dbReference>